<evidence type="ECO:0000256" key="5">
    <source>
        <dbReference type="SAM" id="MobiDB-lite"/>
    </source>
</evidence>
<evidence type="ECO:0000256" key="1">
    <source>
        <dbReference type="ARBA" id="ARBA00004496"/>
    </source>
</evidence>
<dbReference type="STRING" id="6265.A0A0B2VBT0"/>
<keyword evidence="8" id="KW-1185">Reference proteome</keyword>
<sequence>MWLKSLRLHKYTQMFQQMGYDEMMALDERKLEALNVTKGARKKIMQSIQKLRERVPMLKQMEKSIEERGGDVGCVIVELRGTMNTPIRSFPPPGSLNEHYTQARIDGIGYNADELDDENLPGHITRILGKVHDTLIESHDRIVPPLEDEYYGWLLQTYDRITNHEAFTAAQKQRVASWKRAMRKVCSPQIGRKGTRLPHASVLLASGGANASNSQPAQCSPSSSVGTSRMTGGATGNTPCVAHVISQTALQNALASLLHACSSHVPLSAQAAAYYLGIASVTSLLSSPELVKQLQDLMAAGNAPSPQFQQQLHQQLLANAFAQGAAQQQQQQPPNAATNTAFMTQQKPVTGITAPVGFTPSAEQTFPSIPVQPQQQQSCPQVPQANAWKNFAQPEPQTPFCLADQTHALTTSCGAYSLSDKVVSAPISDSSIPPCLTASTSVMSQNGAPISATGVGVHSLYSPTVDLRPCCAHIVSSGANCISSTAANPLDGGVQQRLPPHTSPFPPSPPAHPINGHRRSSSNTSSIASGLCSTWNGVEQAQSSGTVTRPLFESVTLPLTHMNSMPSMQSAVQQQRRLSNQESSLFGAARPACASSVSPSSRLGSTSSSSGYSSSASDRSSGAGSPPGLMVYNFASEHASGELDNMCRDVAALSFKVDSQLLHMNMPSSGMNILP</sequence>
<evidence type="ECO:0000256" key="2">
    <source>
        <dbReference type="ARBA" id="ARBA00008232"/>
    </source>
</evidence>
<dbReference type="InterPro" id="IPR013761">
    <property type="entry name" value="SAM/pointed_sf"/>
</dbReference>
<dbReference type="SUPFAM" id="SSF47769">
    <property type="entry name" value="SAM/Pointed domain"/>
    <property type="match status" value="1"/>
</dbReference>
<feature type="region of interest" description="Disordered" evidence="5">
    <location>
        <begin position="594"/>
        <end position="624"/>
    </location>
</feature>
<dbReference type="Proteomes" id="UP000031036">
    <property type="component" value="Unassembled WGS sequence"/>
</dbReference>
<feature type="domain" description="SAM" evidence="6">
    <location>
        <begin position="1"/>
        <end position="54"/>
    </location>
</feature>
<accession>A0A0B2VBT0</accession>
<feature type="compositionally biased region" description="Pro residues" evidence="5">
    <location>
        <begin position="501"/>
        <end position="512"/>
    </location>
</feature>
<dbReference type="GO" id="GO:0000289">
    <property type="term" value="P:nuclear-transcribed mRNA poly(A) tail shortening"/>
    <property type="evidence" value="ECO:0007669"/>
    <property type="project" value="TreeGrafter"/>
</dbReference>
<dbReference type="Gene3D" id="1.10.150.50">
    <property type="entry name" value="Transcription Factor, Ets-1"/>
    <property type="match status" value="1"/>
</dbReference>
<dbReference type="GO" id="GO:0003729">
    <property type="term" value="F:mRNA binding"/>
    <property type="evidence" value="ECO:0007669"/>
    <property type="project" value="TreeGrafter"/>
</dbReference>
<dbReference type="GO" id="GO:0000932">
    <property type="term" value="C:P-body"/>
    <property type="evidence" value="ECO:0007669"/>
    <property type="project" value="TreeGrafter"/>
</dbReference>
<dbReference type="PANTHER" id="PTHR12515">
    <property type="entry name" value="STERILE ALPHA MOTIF DOMAIN CONTAINING PROTEIN 4-RELATED"/>
    <property type="match status" value="1"/>
</dbReference>
<protein>
    <submittedName>
        <fullName evidence="7">Protein Smaug-like protein 1</fullName>
    </submittedName>
</protein>
<feature type="region of interest" description="Disordered" evidence="5">
    <location>
        <begin position="492"/>
        <end position="528"/>
    </location>
</feature>
<dbReference type="InterPro" id="IPR001660">
    <property type="entry name" value="SAM"/>
</dbReference>
<organism evidence="7 8">
    <name type="scientific">Toxocara canis</name>
    <name type="common">Canine roundworm</name>
    <dbReference type="NCBI Taxonomy" id="6265"/>
    <lineage>
        <taxon>Eukaryota</taxon>
        <taxon>Metazoa</taxon>
        <taxon>Ecdysozoa</taxon>
        <taxon>Nematoda</taxon>
        <taxon>Chromadorea</taxon>
        <taxon>Rhabditida</taxon>
        <taxon>Spirurina</taxon>
        <taxon>Ascaridomorpha</taxon>
        <taxon>Ascaridoidea</taxon>
        <taxon>Toxocaridae</taxon>
        <taxon>Toxocara</taxon>
    </lineage>
</organism>
<dbReference type="InterPro" id="IPR037093">
    <property type="entry name" value="PHAT_dom_sf"/>
</dbReference>
<dbReference type="Gene3D" id="1.25.40.170">
    <property type="entry name" value="Smaug, PHAT domain"/>
    <property type="match status" value="1"/>
</dbReference>
<dbReference type="GO" id="GO:0030371">
    <property type="term" value="F:translation repressor activity"/>
    <property type="evidence" value="ECO:0007669"/>
    <property type="project" value="InterPro"/>
</dbReference>
<dbReference type="SMART" id="SM00454">
    <property type="entry name" value="SAM"/>
    <property type="match status" value="1"/>
</dbReference>
<name>A0A0B2VBT0_TOXCA</name>
<feature type="region of interest" description="Disordered" evidence="5">
    <location>
        <begin position="208"/>
        <end position="231"/>
    </location>
</feature>
<dbReference type="AlphaFoldDB" id="A0A0B2VBT0"/>
<dbReference type="OrthoDB" id="2155283at2759"/>
<evidence type="ECO:0000256" key="3">
    <source>
        <dbReference type="ARBA" id="ARBA00022490"/>
    </source>
</evidence>
<dbReference type="PANTHER" id="PTHR12515:SF5">
    <property type="entry name" value="PROTEIN SMAUG"/>
    <property type="match status" value="1"/>
</dbReference>
<comment type="caution">
    <text evidence="7">The sequence shown here is derived from an EMBL/GenBank/DDBJ whole genome shotgun (WGS) entry which is preliminary data.</text>
</comment>
<gene>
    <name evidence="7" type="primary">samd4a</name>
    <name evidence="7" type="ORF">Tcan_15649</name>
</gene>
<keyword evidence="4" id="KW-0694">RNA-binding</keyword>
<evidence type="ECO:0000259" key="6">
    <source>
        <dbReference type="SMART" id="SM00454"/>
    </source>
</evidence>
<evidence type="ECO:0000256" key="4">
    <source>
        <dbReference type="ARBA" id="ARBA00022884"/>
    </source>
</evidence>
<dbReference type="EMBL" id="JPKZ01001612">
    <property type="protein sequence ID" value="KHN80971.1"/>
    <property type="molecule type" value="Genomic_DNA"/>
</dbReference>
<feature type="compositionally biased region" description="Polar residues" evidence="5">
    <location>
        <begin position="209"/>
        <end position="230"/>
    </location>
</feature>
<comment type="similarity">
    <text evidence="2">Belongs to the SMAUG family.</text>
</comment>
<dbReference type="InterPro" id="IPR050897">
    <property type="entry name" value="SMAUG/VTS1_RNA-bind"/>
</dbReference>
<proteinExistence type="inferred from homology"/>
<keyword evidence="3" id="KW-0963">Cytoplasm</keyword>
<comment type="subcellular location">
    <subcellularLocation>
        <location evidence="1">Cytoplasm</location>
    </subcellularLocation>
</comment>
<evidence type="ECO:0000313" key="7">
    <source>
        <dbReference type="EMBL" id="KHN80971.1"/>
    </source>
</evidence>
<evidence type="ECO:0000313" key="8">
    <source>
        <dbReference type="Proteomes" id="UP000031036"/>
    </source>
</evidence>
<dbReference type="Pfam" id="PF00536">
    <property type="entry name" value="SAM_1"/>
    <property type="match status" value="1"/>
</dbReference>
<reference evidence="7 8" key="1">
    <citation type="submission" date="2014-11" db="EMBL/GenBank/DDBJ databases">
        <title>Genetic blueprint of the zoonotic pathogen Toxocara canis.</title>
        <authorList>
            <person name="Zhu X.-Q."/>
            <person name="Korhonen P.K."/>
            <person name="Cai H."/>
            <person name="Young N.D."/>
            <person name="Nejsum P."/>
            <person name="von Samson-Himmelstjerna G."/>
            <person name="Boag P.R."/>
            <person name="Tan P."/>
            <person name="Li Q."/>
            <person name="Min J."/>
            <person name="Yang Y."/>
            <person name="Wang X."/>
            <person name="Fang X."/>
            <person name="Hall R.S."/>
            <person name="Hofmann A."/>
            <person name="Sternberg P.W."/>
            <person name="Jex A.R."/>
            <person name="Gasser R.B."/>
        </authorList>
    </citation>
    <scope>NUCLEOTIDE SEQUENCE [LARGE SCALE GENOMIC DNA]</scope>
    <source>
        <strain evidence="7">PN_DK_2014</strain>
    </source>
</reference>